<dbReference type="Pfam" id="PF12762">
    <property type="entry name" value="DDE_Tnp_IS1595"/>
    <property type="match status" value="1"/>
</dbReference>
<sequence length="129" mass="14544">MAVRYGVSENIASLFMHKIREGMKSSEANPMDGNVHVDEFVVGGKPGRSYDSKKKKVGCALQLTGDGKVRRFYSLKIKDFSSESLSVIFEKHISAQANITTDEWRGYGFISKNYQIKQIPFNKGLNFNK</sequence>
<evidence type="ECO:0000313" key="3">
    <source>
        <dbReference type="Proteomes" id="UP000256405"/>
    </source>
</evidence>
<organism evidence="2 3">
    <name type="scientific">Algoriphagus antarcticus</name>
    <dbReference type="NCBI Taxonomy" id="238540"/>
    <lineage>
        <taxon>Bacteria</taxon>
        <taxon>Pseudomonadati</taxon>
        <taxon>Bacteroidota</taxon>
        <taxon>Cytophagia</taxon>
        <taxon>Cytophagales</taxon>
        <taxon>Cyclobacteriaceae</taxon>
        <taxon>Algoriphagus</taxon>
    </lineage>
</organism>
<keyword evidence="3" id="KW-1185">Reference proteome</keyword>
<dbReference type="EMBL" id="QUNF01000007">
    <property type="protein sequence ID" value="REG90425.1"/>
    <property type="molecule type" value="Genomic_DNA"/>
</dbReference>
<accession>A0A3E0DWU7</accession>
<dbReference type="Proteomes" id="UP000256405">
    <property type="component" value="Unassembled WGS sequence"/>
</dbReference>
<reference evidence="2 3" key="1">
    <citation type="submission" date="2018-08" db="EMBL/GenBank/DDBJ databases">
        <title>Genomic Encyclopedia of Archaeal and Bacterial Type Strains, Phase II (KMG-II): from individual species to whole genera.</title>
        <authorList>
            <person name="Goeker M."/>
        </authorList>
    </citation>
    <scope>NUCLEOTIDE SEQUENCE [LARGE SCALE GENOMIC DNA]</scope>
    <source>
        <strain evidence="2 3">DSM 15986</strain>
    </source>
</reference>
<dbReference type="AlphaFoldDB" id="A0A3E0DWU7"/>
<feature type="domain" description="ISXO2-like transposase" evidence="1">
    <location>
        <begin position="31"/>
        <end position="118"/>
    </location>
</feature>
<gene>
    <name evidence="2" type="ORF">C8N25_107165</name>
</gene>
<name>A0A3E0DWU7_9BACT</name>
<comment type="caution">
    <text evidence="2">The sequence shown here is derived from an EMBL/GenBank/DDBJ whole genome shotgun (WGS) entry which is preliminary data.</text>
</comment>
<dbReference type="InterPro" id="IPR024445">
    <property type="entry name" value="Tnp_ISXO2-like"/>
</dbReference>
<proteinExistence type="predicted"/>
<evidence type="ECO:0000259" key="1">
    <source>
        <dbReference type="Pfam" id="PF12762"/>
    </source>
</evidence>
<dbReference type="NCBIfam" id="NF033547">
    <property type="entry name" value="transpos_IS1595"/>
    <property type="match status" value="1"/>
</dbReference>
<evidence type="ECO:0000313" key="2">
    <source>
        <dbReference type="EMBL" id="REG90425.1"/>
    </source>
</evidence>
<protein>
    <submittedName>
        <fullName evidence="2">ISXO2 transposase-like protein</fullName>
    </submittedName>
</protein>